<dbReference type="AlphaFoldDB" id="A0A927B072"/>
<feature type="signal peptide" evidence="10">
    <location>
        <begin position="1"/>
        <end position="22"/>
    </location>
</feature>
<feature type="binding site" evidence="7">
    <location>
        <begin position="170"/>
        <end position="172"/>
    </location>
    <ligand>
        <name>substrate</name>
    </ligand>
</feature>
<accession>A0A927B072</accession>
<dbReference type="Pfam" id="PF04616">
    <property type="entry name" value="Glyco_hydro_43"/>
    <property type="match status" value="1"/>
</dbReference>
<evidence type="ECO:0000256" key="5">
    <source>
        <dbReference type="PIRNR" id="PIRNR026534"/>
    </source>
</evidence>
<evidence type="ECO:0000256" key="6">
    <source>
        <dbReference type="PIRSR" id="PIRSR026534-1"/>
    </source>
</evidence>
<evidence type="ECO:0000256" key="10">
    <source>
        <dbReference type="SAM" id="SignalP"/>
    </source>
</evidence>
<comment type="similarity">
    <text evidence="2 5">Belongs to the glycosyl hydrolase 43 family.</text>
</comment>
<evidence type="ECO:0000256" key="7">
    <source>
        <dbReference type="PIRSR" id="PIRSR026534-2"/>
    </source>
</evidence>
<dbReference type="InterPro" id="IPR023296">
    <property type="entry name" value="Glyco_hydro_beta-prop_sf"/>
</dbReference>
<evidence type="ECO:0000313" key="12">
    <source>
        <dbReference type="Proteomes" id="UP000653797"/>
    </source>
</evidence>
<feature type="chain" id="PRO_5036909599" evidence="10">
    <location>
        <begin position="23"/>
        <end position="330"/>
    </location>
</feature>
<feature type="binding site" evidence="7">
    <location>
        <position position="110"/>
    </location>
    <ligand>
        <name>substrate</name>
    </ligand>
</feature>
<gene>
    <name evidence="11" type="ORF">IC230_08250</name>
</gene>
<evidence type="ECO:0000256" key="1">
    <source>
        <dbReference type="ARBA" id="ARBA00004834"/>
    </source>
</evidence>
<dbReference type="SUPFAM" id="SSF75005">
    <property type="entry name" value="Arabinanase/levansucrase/invertase"/>
    <property type="match status" value="1"/>
</dbReference>
<protein>
    <submittedName>
        <fullName evidence="11">Arabinan endo-1,5-alpha-L-arabinosidase</fullName>
    </submittedName>
</protein>
<name>A0A927B072_9BACT</name>
<proteinExistence type="inferred from homology"/>
<comment type="pathway">
    <text evidence="1 5">Glycan metabolism; L-arabinan degradation.</text>
</comment>
<feature type="active site" description="Proton donor" evidence="6">
    <location>
        <position position="216"/>
    </location>
</feature>
<keyword evidence="12" id="KW-1185">Reference proteome</keyword>
<dbReference type="PIRSF" id="PIRSF026534">
    <property type="entry name" value="Endo_alpha-L-arabinosidase"/>
    <property type="match status" value="1"/>
</dbReference>
<dbReference type="Proteomes" id="UP000653797">
    <property type="component" value="Unassembled WGS sequence"/>
</dbReference>
<dbReference type="InterPro" id="IPR006710">
    <property type="entry name" value="Glyco_hydro_43"/>
</dbReference>
<dbReference type="InterPro" id="IPR016840">
    <property type="entry name" value="Glyco_hydro_43_endo_a_Ara-ase"/>
</dbReference>
<keyword evidence="4 5" id="KW-0326">Glycosidase</keyword>
<feature type="region of interest" description="Disordered" evidence="9">
    <location>
        <begin position="189"/>
        <end position="209"/>
    </location>
</feature>
<sequence>MRVQTIVLSALVTITALLTLKAQDVPLIPVHDPVMIRQDSTYYVFATGRGIRVWSSTDRVHWKAEKPVFDVAPTWTTQTNPATRQNDFWAPDITYHNGRYYLFYSSSVFGKNSSAIGLATNTTLRSSDPNYKWVDQGLVIQSVPGRDNWNAIDPNLLIDSTGKAWLTFGSFWEGIKLVRLRDDLAGPATPPEWSTLASRPRTDTTGNRQAGNGAIEAPFLFRKNGFYYLFVSVDYCCRGPKSTYKMMVGRSANITGPYVDRDSKSMTQGGGTLVLAGDKDWYGVGHNSTYTFDGKDYLIYHGYDATDNGKSKLLIKPLRWDAQGWPTVEQ</sequence>
<keyword evidence="10" id="KW-0732">Signal</keyword>
<keyword evidence="3 5" id="KW-0378">Hydrolase</keyword>
<dbReference type="RefSeq" id="WP_191038491.1">
    <property type="nucleotide sequence ID" value="NZ_JACXAA010000002.1"/>
</dbReference>
<dbReference type="PANTHER" id="PTHR43301">
    <property type="entry name" value="ARABINAN ENDO-1,5-ALPHA-L-ARABINOSIDASE"/>
    <property type="match status" value="1"/>
</dbReference>
<evidence type="ECO:0000256" key="8">
    <source>
        <dbReference type="PIRSR" id="PIRSR026534-3"/>
    </source>
</evidence>
<feature type="site" description="Important for catalytic activity, responsible for pKa modulation of the active site Glu and correct orientation of both the proton donor and substrate" evidence="8">
    <location>
        <position position="153"/>
    </location>
</feature>
<feature type="active site" description="Proton acceptor" evidence="6">
    <location>
        <position position="32"/>
    </location>
</feature>
<evidence type="ECO:0000256" key="4">
    <source>
        <dbReference type="ARBA" id="ARBA00023295"/>
    </source>
</evidence>
<dbReference type="PANTHER" id="PTHR43301:SF3">
    <property type="entry name" value="ARABINAN ENDO-1,5-ALPHA-L-ARABINOSIDASE A-RELATED"/>
    <property type="match status" value="1"/>
</dbReference>
<dbReference type="Gene3D" id="2.115.10.20">
    <property type="entry name" value="Glycosyl hydrolase domain, family 43"/>
    <property type="match status" value="1"/>
</dbReference>
<feature type="site" description="Important for substrate recognition" evidence="8">
    <location>
        <position position="286"/>
    </location>
</feature>
<feature type="binding site" evidence="7">
    <location>
        <position position="32"/>
    </location>
    <ligand>
        <name>substrate</name>
    </ligand>
</feature>
<evidence type="ECO:0000313" key="11">
    <source>
        <dbReference type="EMBL" id="MBD2752877.1"/>
    </source>
</evidence>
<dbReference type="EMBL" id="JACXAA010000002">
    <property type="protein sequence ID" value="MBD2752877.1"/>
    <property type="molecule type" value="Genomic_DNA"/>
</dbReference>
<feature type="binding site" evidence="7">
    <location>
        <begin position="150"/>
        <end position="153"/>
    </location>
    <ligand>
        <name>substrate</name>
    </ligand>
</feature>
<dbReference type="GO" id="GO:0005975">
    <property type="term" value="P:carbohydrate metabolic process"/>
    <property type="evidence" value="ECO:0007669"/>
    <property type="project" value="InterPro"/>
</dbReference>
<comment type="caution">
    <text evidence="11">The sequence shown here is derived from an EMBL/GenBank/DDBJ whole genome shotgun (WGS) entry which is preliminary data.</text>
</comment>
<evidence type="ECO:0000256" key="3">
    <source>
        <dbReference type="ARBA" id="ARBA00022801"/>
    </source>
</evidence>
<evidence type="ECO:0000256" key="9">
    <source>
        <dbReference type="SAM" id="MobiDB-lite"/>
    </source>
</evidence>
<dbReference type="InterPro" id="IPR050727">
    <property type="entry name" value="GH43_arabinanases"/>
</dbReference>
<evidence type="ECO:0000256" key="2">
    <source>
        <dbReference type="ARBA" id="ARBA00009865"/>
    </source>
</evidence>
<reference evidence="11" key="1">
    <citation type="submission" date="2020-09" db="EMBL/GenBank/DDBJ databases">
        <authorList>
            <person name="Kim M.K."/>
        </authorList>
    </citation>
    <scope>NUCLEOTIDE SEQUENCE</scope>
    <source>
        <strain evidence="11">BT704</strain>
    </source>
</reference>
<organism evidence="11 12">
    <name type="scientific">Spirosoma validum</name>
    <dbReference type="NCBI Taxonomy" id="2771355"/>
    <lineage>
        <taxon>Bacteria</taxon>
        <taxon>Pseudomonadati</taxon>
        <taxon>Bacteroidota</taxon>
        <taxon>Cytophagia</taxon>
        <taxon>Cytophagales</taxon>
        <taxon>Cytophagaceae</taxon>
        <taxon>Spirosoma</taxon>
    </lineage>
</organism>
<dbReference type="GO" id="GO:0046558">
    <property type="term" value="F:arabinan endo-1,5-alpha-L-arabinosidase activity"/>
    <property type="evidence" value="ECO:0007669"/>
    <property type="project" value="InterPro"/>
</dbReference>
<dbReference type="CDD" id="cd18830">
    <property type="entry name" value="GH43_CjArb43A-like"/>
    <property type="match status" value="1"/>
</dbReference>